<sequence length="2020" mass="217326">MARPKSVTRPPQSPKSDNNADSSQTPPPPPPPPHSQPFAYPGARRGWRPEPGGGRHDSPLYGRHRKCPPPSPIDSDASPSHCVKTHEHEAKAQQPAPSTKPDAAPAPPPAVTRAIDAALRPVQPPRTPQGSSSYTTFDDGALSAAQRVRMELSAHSGSRAGSGSRANSSKDVFASSSPPYDEKKSGPRSCPTSFSDIRTKAPPGRRRRSGELAVSKLLPTRDSVNSLLTYLHELQISEASLRKQLVTTKRHTEEELDQSLSKLNELQRTMQEVERDRQAAEQRLEEKDQRIRELAAKLEKAESTQARKSPVRGCTPSNDALPPIAEEITAHTETESWTTRNEQQTRLQEREVPWPPSEEPPAFATEALLSSAQPSEPSMPPSLRPIQLQSIKDESARFATMSPRSPNRPLWDPWASGGATPMKNLPPVFTMGSTGLDPMVTPAEQPATTKVEDYELRSVLMSPRRAQDQSQATESAHPTPQTEEQRVPSDLSFEPQNPAPVCNAVSMPPSPQQHDVNPMESQGATCGAEVQEEMAFTEFSSQTDPMLHVGAMPPIHESPFEQQEGIAATLDSGVDEAAWHGVQTQQEVQPAAMFTPPVKAGMRYNGRMAPPHGTVEHSTVPSPPQAQIEERGDRCNASELATAGESAQAGQPEQASIAEAEDVGAGTPSAPPMGSSPSPTSEVQPPHLASTAQKESKAVASEPVSLESLLVDFFTEVDKKRLKMAKTYGKRYAGREKWLFAELTKRYGAAKVAALKARYENGSGGEASTPSSSVDNGQNDHHGTKSADGSDHPKAGRQGHPRHPQFFHPPTPASNVDLSAGVPPVASRITLPLESDASSTQLGQEAGGSGAPPSPRGNVSPGREARMSPGQRPSGSNIPTFAGPPPSFPTPQATGEGNTTSTDVTDGPSMTSGPPAPGKREKPDGQFRQPPPSPFQPGMENNNAAPTGLRQRHNASGPNTQGQKNVGDEPPAVTLEGLLKELYKKHQPDKLKNVSIVAKQYTGKERELVGLLKGKYGALSVKRLEENLEVLEHAHRVRTAGTGAGKKRGCFARTISLMFWLSVLLYFSFGAVFVSFVVLDAWECHALDNDEQELESEECLPLKKELDTFTYERVADYSSQSHPDACFCSEWKTRESALFSNMSGNELVNLVKLVPFSPESFGAPWIVSVKEQVPSQEFYDSYAKPVVDLSLDVGSFVWSSVVELAGYDEASEEKHEVVEDVMENDTADIPSLAEESENDAYTDSLEQAAEEVENESFVSSVEVDDKLTEEIEMEAEPVEMPETLEEVPVEEEAIEFDDEVQIDETDAVAKDDVSMEDAIDVEEEFAAIDEDISSVASEAEGEDNTGVESTYVLESDDVPPVGEPESVDADEEGPAAAAAETEVVEDEAVIAPVEETESVAYDDDEASASFEDEAVDATIDEVKKVSEAEVEEESEAVVQESEEASAEEHTGDSDDVVEVEVRQEGLELLYPEMEADATEEELAAEPTEVSSPALEKFEPAVDAGGDVPSEVGEAEPEVVVESENISVDTLEEFELVVDAVEGGLATPSAADAEIEARESELDEDAASEAFDVEIEHVQEEPVDSSKDVGVEASPEFSEESELDVETASESSIRADVDDMLESEDEEGAASEEPEVDTVKGELDAATETEVEEEIVSDEEEVIVSEEDYADVVVEEEESVATAAEIELSSISNDVDMEVPLSEESTVSLSTEDAEAINEEGDGDEGSATPVEVGEPSSENADANLDEEGGEVVASNDDYESGIPADAEASIPELELEEDVAAAVNEAEEQELPENPENEAAELKEGVEEVTTTVPVEVEPVAEEGNEVEDELSSSSDAEVGSFDKVVDEVADVDNDDAESTTLSEIEVEQSASEVELVSELAEESVAIEASEAPADVDTDTAESADQVEDADDMGGWDKEEVSMVDQVPEVVKSDEVSTRVANAVDASDPVSNDLGINTGPKTRVESVEKVKTVRLADDDDDDAEEEDEEIAFMEELEDPEEVLRMAEQAAAAELSATESR</sequence>
<feature type="region of interest" description="Disordered" evidence="1">
    <location>
        <begin position="462"/>
        <end position="524"/>
    </location>
</feature>
<dbReference type="EMBL" id="JAGDFM010000100">
    <property type="protein sequence ID" value="KAG7386439.1"/>
    <property type="molecule type" value="Genomic_DNA"/>
</dbReference>
<organism evidence="2 3">
    <name type="scientific">Phytophthora pseudosyringae</name>
    <dbReference type="NCBI Taxonomy" id="221518"/>
    <lineage>
        <taxon>Eukaryota</taxon>
        <taxon>Sar</taxon>
        <taxon>Stramenopiles</taxon>
        <taxon>Oomycota</taxon>
        <taxon>Peronosporomycetes</taxon>
        <taxon>Peronosporales</taxon>
        <taxon>Peronosporaceae</taxon>
        <taxon>Phytophthora</taxon>
    </lineage>
</organism>
<feature type="region of interest" description="Disordered" evidence="1">
    <location>
        <begin position="1545"/>
        <end position="1660"/>
    </location>
</feature>
<evidence type="ECO:0000313" key="2">
    <source>
        <dbReference type="EMBL" id="KAG7386439.1"/>
    </source>
</evidence>
<feature type="compositionally biased region" description="Basic residues" evidence="1">
    <location>
        <begin position="795"/>
        <end position="805"/>
    </location>
</feature>
<gene>
    <name evidence="2" type="ORF">PHYPSEUDO_000268</name>
</gene>
<feature type="compositionally biased region" description="Polar residues" evidence="1">
    <location>
        <begin position="512"/>
        <end position="524"/>
    </location>
</feature>
<accession>A0A8T1W304</accession>
<feature type="compositionally biased region" description="Acidic residues" evidence="1">
    <location>
        <begin position="1894"/>
        <end position="1914"/>
    </location>
</feature>
<feature type="compositionally biased region" description="Basic and acidic residues" evidence="1">
    <location>
        <begin position="1573"/>
        <end position="1589"/>
    </location>
</feature>
<name>A0A8T1W304_9STRA</name>
<feature type="region of interest" description="Disordered" evidence="1">
    <location>
        <begin position="1942"/>
        <end position="1961"/>
    </location>
</feature>
<feature type="compositionally biased region" description="Polar residues" evidence="1">
    <location>
        <begin position="890"/>
        <end position="912"/>
    </location>
</feature>
<feature type="region of interest" description="Disordered" evidence="1">
    <location>
        <begin position="1474"/>
        <end position="1495"/>
    </location>
</feature>
<feature type="region of interest" description="Disordered" evidence="1">
    <location>
        <begin position="1854"/>
        <end position="1914"/>
    </location>
</feature>
<feature type="compositionally biased region" description="Polar residues" evidence="1">
    <location>
        <begin position="14"/>
        <end position="24"/>
    </location>
</feature>
<keyword evidence="3" id="KW-1185">Reference proteome</keyword>
<dbReference type="OrthoDB" id="73448at2759"/>
<feature type="compositionally biased region" description="Low complexity" evidence="1">
    <location>
        <begin position="153"/>
        <end position="169"/>
    </location>
</feature>
<feature type="region of interest" description="Disordered" evidence="1">
    <location>
        <begin position="1332"/>
        <end position="1458"/>
    </location>
</feature>
<feature type="compositionally biased region" description="Acidic residues" evidence="1">
    <location>
        <begin position="1428"/>
        <end position="1445"/>
    </location>
</feature>
<feature type="region of interest" description="Disordered" evidence="1">
    <location>
        <begin position="1785"/>
        <end position="1842"/>
    </location>
</feature>
<feature type="compositionally biased region" description="Low complexity" evidence="1">
    <location>
        <begin position="1868"/>
        <end position="1893"/>
    </location>
</feature>
<feature type="compositionally biased region" description="Low complexity" evidence="1">
    <location>
        <begin position="1697"/>
        <end position="1710"/>
    </location>
</feature>
<feature type="compositionally biased region" description="Acidic residues" evidence="1">
    <location>
        <begin position="1596"/>
        <end position="1606"/>
    </location>
</feature>
<comment type="caution">
    <text evidence="2">The sequence shown here is derived from an EMBL/GenBank/DDBJ whole genome shotgun (WGS) entry which is preliminary data.</text>
</comment>
<feature type="compositionally biased region" description="Acidic residues" evidence="1">
    <location>
        <begin position="1617"/>
        <end position="1635"/>
    </location>
</feature>
<feature type="region of interest" description="Disordered" evidence="1">
    <location>
        <begin position="298"/>
        <end position="361"/>
    </location>
</feature>
<evidence type="ECO:0000313" key="3">
    <source>
        <dbReference type="Proteomes" id="UP000694044"/>
    </source>
</evidence>
<feature type="compositionally biased region" description="Low complexity" evidence="1">
    <location>
        <begin position="664"/>
        <end position="681"/>
    </location>
</feature>
<feature type="compositionally biased region" description="Acidic residues" evidence="1">
    <location>
        <begin position="1785"/>
        <end position="1799"/>
    </location>
</feature>
<feature type="compositionally biased region" description="Basic and acidic residues" evidence="1">
    <location>
        <begin position="778"/>
        <end position="794"/>
    </location>
</feature>
<feature type="compositionally biased region" description="Low complexity" evidence="1">
    <location>
        <begin position="1808"/>
        <end position="1818"/>
    </location>
</feature>
<dbReference type="Proteomes" id="UP000694044">
    <property type="component" value="Unassembled WGS sequence"/>
</dbReference>
<reference evidence="2" key="1">
    <citation type="submission" date="2021-02" db="EMBL/GenBank/DDBJ databases">
        <authorList>
            <person name="Palmer J.M."/>
        </authorList>
    </citation>
    <scope>NUCLEOTIDE SEQUENCE</scope>
    <source>
        <strain evidence="2">SCRP734</strain>
    </source>
</reference>
<feature type="region of interest" description="Disordered" evidence="1">
    <location>
        <begin position="761"/>
        <end position="971"/>
    </location>
</feature>
<feature type="compositionally biased region" description="Acidic residues" evidence="1">
    <location>
        <begin position="1644"/>
        <end position="1660"/>
    </location>
</feature>
<feature type="compositionally biased region" description="Acidic residues" evidence="1">
    <location>
        <begin position="1711"/>
        <end position="1724"/>
    </location>
</feature>
<feature type="compositionally biased region" description="Polar residues" evidence="1">
    <location>
        <begin position="766"/>
        <end position="777"/>
    </location>
</feature>
<feature type="compositionally biased region" description="Polar residues" evidence="1">
    <location>
        <begin position="468"/>
        <end position="482"/>
    </location>
</feature>
<feature type="region of interest" description="Disordered" evidence="1">
    <location>
        <begin position="603"/>
        <end position="702"/>
    </location>
</feature>
<feature type="compositionally biased region" description="Acidic residues" evidence="1">
    <location>
        <begin position="1819"/>
        <end position="1831"/>
    </location>
</feature>
<feature type="compositionally biased region" description="Polar residues" evidence="1">
    <location>
        <begin position="954"/>
        <end position="964"/>
    </location>
</feature>
<feature type="compositionally biased region" description="Polar residues" evidence="1">
    <location>
        <begin position="336"/>
        <end position="346"/>
    </location>
</feature>
<evidence type="ECO:0000256" key="1">
    <source>
        <dbReference type="SAM" id="MobiDB-lite"/>
    </source>
</evidence>
<proteinExistence type="predicted"/>
<feature type="compositionally biased region" description="Acidic residues" evidence="1">
    <location>
        <begin position="1474"/>
        <end position="1483"/>
    </location>
</feature>
<feature type="region of interest" description="Disordered" evidence="1">
    <location>
        <begin position="1693"/>
        <end position="1770"/>
    </location>
</feature>
<feature type="region of interest" description="Disordered" evidence="1">
    <location>
        <begin position="1"/>
        <end position="214"/>
    </location>
</feature>
<feature type="compositionally biased region" description="Acidic residues" evidence="1">
    <location>
        <begin position="1382"/>
        <end position="1419"/>
    </location>
</feature>
<protein>
    <submittedName>
        <fullName evidence="2">Uncharacterized protein</fullName>
    </submittedName>
</protein>
<feature type="compositionally biased region" description="Acidic residues" evidence="1">
    <location>
        <begin position="1560"/>
        <end position="1572"/>
    </location>
</feature>
<feature type="compositionally biased region" description="Pro residues" evidence="1">
    <location>
        <begin position="25"/>
        <end position="35"/>
    </location>
</feature>